<dbReference type="EMBL" id="BAMD01000047">
    <property type="protein sequence ID" value="GAF04528.1"/>
    <property type="molecule type" value="Genomic_DNA"/>
</dbReference>
<dbReference type="GO" id="GO:0008234">
    <property type="term" value="F:cysteine-type peptidase activity"/>
    <property type="evidence" value="ECO:0007669"/>
    <property type="project" value="InterPro"/>
</dbReference>
<dbReference type="STRING" id="869213.GCA_000517085_04646"/>
<dbReference type="eggNOG" id="COG1572">
    <property type="taxonomic scope" value="Bacteria"/>
</dbReference>
<feature type="domain" description="Gingipain" evidence="2">
    <location>
        <begin position="539"/>
        <end position="907"/>
    </location>
</feature>
<evidence type="ECO:0000259" key="2">
    <source>
        <dbReference type="Pfam" id="PF01364"/>
    </source>
</evidence>
<evidence type="ECO:0000256" key="1">
    <source>
        <dbReference type="ARBA" id="ARBA00022729"/>
    </source>
</evidence>
<gene>
    <name evidence="3" type="ORF">JCM21142_83236</name>
</gene>
<keyword evidence="4" id="KW-1185">Reference proteome</keyword>
<dbReference type="CDD" id="cd02258">
    <property type="entry name" value="Peptidase_C25_N"/>
    <property type="match status" value="1"/>
</dbReference>
<accession>W7YAD3</accession>
<keyword evidence="1" id="KW-0732">Signal</keyword>
<proteinExistence type="predicted"/>
<dbReference type="GO" id="GO:0006508">
    <property type="term" value="P:proteolysis"/>
    <property type="evidence" value="ECO:0007669"/>
    <property type="project" value="InterPro"/>
</dbReference>
<evidence type="ECO:0000313" key="4">
    <source>
        <dbReference type="Proteomes" id="UP000019402"/>
    </source>
</evidence>
<organism evidence="3 4">
    <name type="scientific">Saccharicrinis fermentans DSM 9555 = JCM 21142</name>
    <dbReference type="NCBI Taxonomy" id="869213"/>
    <lineage>
        <taxon>Bacteria</taxon>
        <taxon>Pseudomonadati</taxon>
        <taxon>Bacteroidota</taxon>
        <taxon>Bacteroidia</taxon>
        <taxon>Marinilabiliales</taxon>
        <taxon>Marinilabiliaceae</taxon>
        <taxon>Saccharicrinis</taxon>
    </lineage>
</organism>
<comment type="caution">
    <text evidence="3">The sequence shown here is derived from an EMBL/GenBank/DDBJ whole genome shotgun (WGS) entry which is preliminary data.</text>
</comment>
<dbReference type="AlphaFoldDB" id="W7YAD3"/>
<reference evidence="3 4" key="1">
    <citation type="journal article" date="2014" name="Genome Announc.">
        <title>Draft Genome Sequence of Cytophaga fermentans JCM 21142T, a Facultative Anaerobe Isolated from Marine Mud.</title>
        <authorList>
            <person name="Starns D."/>
            <person name="Oshima K."/>
            <person name="Suda W."/>
            <person name="Iino T."/>
            <person name="Yuki M."/>
            <person name="Inoue J."/>
            <person name="Kitamura K."/>
            <person name="Iida T."/>
            <person name="Darby A."/>
            <person name="Hattori M."/>
            <person name="Ohkuma M."/>
        </authorList>
    </citation>
    <scope>NUCLEOTIDE SEQUENCE [LARGE SCALE GENOMIC DNA]</scope>
    <source>
        <strain evidence="3 4">JCM 21142</strain>
    </source>
</reference>
<protein>
    <recommendedName>
        <fullName evidence="2">Gingipain domain-containing protein</fullName>
    </recommendedName>
</protein>
<dbReference type="SUPFAM" id="SSF52129">
    <property type="entry name" value="Caspase-like"/>
    <property type="match status" value="1"/>
</dbReference>
<dbReference type="OrthoDB" id="9809780at2"/>
<dbReference type="InterPro" id="IPR001769">
    <property type="entry name" value="Gingipain"/>
</dbReference>
<evidence type="ECO:0000313" key="3">
    <source>
        <dbReference type="EMBL" id="GAF04528.1"/>
    </source>
</evidence>
<dbReference type="Gene3D" id="3.40.50.1460">
    <property type="match status" value="1"/>
</dbReference>
<dbReference type="Pfam" id="PF01364">
    <property type="entry name" value="Peptidase_C25"/>
    <property type="match status" value="1"/>
</dbReference>
<dbReference type="InterPro" id="IPR029031">
    <property type="entry name" value="Gingipain_N_sf"/>
</dbReference>
<dbReference type="NCBIfam" id="NF033707">
    <property type="entry name" value="T9SS_sortase"/>
    <property type="match status" value="1"/>
</dbReference>
<dbReference type="Gene3D" id="3.40.50.10390">
    <property type="entry name" value="Gingipain r, domain 1"/>
    <property type="match status" value="1"/>
</dbReference>
<dbReference type="RefSeq" id="WP_027473817.1">
    <property type="nucleotide sequence ID" value="NZ_BAMD01000047.1"/>
</dbReference>
<sequence>MRFRKIGLCGLFCVLSIVLNGQISFKYENKVEWWEPLTIQEGGEQHFLPQFSDMGDVSPETDLPALKKSIRLSTPGKPENVVVQVNDMKFVWPTPQEHVMLGNKGLQPEVKVDYSLSQSGNQYFLDLTLNPLIQPNDAPTFKKLVAYTLDISYDIAEEKSLKSAQSQSEYASNSVLSTGDWIKVSVAQSGIHKIPYSTLADWGISNPENVAVYGNGGRMLPAANDEFRNDDLVENALWHHDNAVYFFAEGPVVWNYDTSIGMFTHEKNRYSNYSYYFITEKESASLELEESTLQLDHYKEVVDYFQDYDYHDEDVINLLKSGNVWYGEKFDYYSQSSRSFNFTFDHVRKSSYAKVYAKLAARSGNTSSLSLSANGNFIDQVSIYSVNTTSTTSYYAREGVLDGKFINNSNEIELTINYELDLETASAIGYLDYICLNVDRELSYVKNELLFRNLDIVASGNTVRYEIENGEGLEVWDVTNPLVPLHVSMSALESVYGFNYEAEELREFVAFDPDGDFPAPQFVENVSNQNLHASTNVDYVIVSHPDFESEAKRLGEIHHNYNGTTYLVVTTDQVYNEFSSGKPDVTAVRSFVKMLYDRAGKDASKKPKNLLLFGDGSYDNRQGIADNTNKILTYQSDNSIHSTNSYVTDDYLGLLDDNEGDNVILDKVDIGIGRFPVNTIEEAVNAVDKTYKYYYEQSNDQWKSLLTFVGDDGDNNIHMSDANSLTTMMERNHPEFNISKFYFDNYEKITTISGHSIPDLEEDIGNAIEDGTLVFNYTGHGGPSLLAHEKVITKEHIESWNNIDKLALFVTATCEFSRFDDKDYTSAGEEVFLNPLGGGIALFTTTRIVYSSQNKILNTSFYNYVFERGEDGLPYTLGEIMKQTKNNISASVNKLNFSLLGDPAIRLIYPQLGMRTLKLNDKVIDDTQKELLDSVSALSKVSLVGEVVNLYDTSRVDFNGEIFVSVFDKQSQITTRGNDGAEPFTYEAYDNVIFKGPASVNNGEFEIEFVVSKDIKYNFDNGKISYYAFSDENTVQAFGAFSDIVIGGIDNDAEEDDEGPQINLWLNSSSFSNGAKVGSSPVLLAEIFDESGINTTGNGIGHDIACVIDGDQTNVIVLNNYFEAEMDNYKQGYINYQLSSLEEGSHTLTLKAWDTHNNSSTSSLNFTVSSGGSLAVSDVVVFPNPVVPGGVSYVSFNHDEPNARLDVQLMLFNMAGRLVSSQSSSVVSLVGSVPPIEMKALSSDGSALDAGLYLFKVIVTSQTEKKGEVSGKIMVMP</sequence>
<name>W7YAD3_9BACT</name>
<dbReference type="InterPro" id="IPR029030">
    <property type="entry name" value="Caspase-like_dom_sf"/>
</dbReference>
<dbReference type="Proteomes" id="UP000019402">
    <property type="component" value="Unassembled WGS sequence"/>
</dbReference>